<dbReference type="SMART" id="SM00724">
    <property type="entry name" value="TLC"/>
    <property type="match status" value="1"/>
</dbReference>
<keyword evidence="2 5" id="KW-0812">Transmembrane</keyword>
<dbReference type="EMBL" id="JAGGNH010000009">
    <property type="protein sequence ID" value="KAJ0962560.1"/>
    <property type="molecule type" value="Genomic_DNA"/>
</dbReference>
<evidence type="ECO:0000256" key="1">
    <source>
        <dbReference type="ARBA" id="ARBA00004141"/>
    </source>
</evidence>
<comment type="subcellular location">
    <subcellularLocation>
        <location evidence="1">Membrane</location>
        <topology evidence="1">Multi-pass membrane protein</topology>
    </subcellularLocation>
</comment>
<evidence type="ECO:0000313" key="8">
    <source>
        <dbReference type="EMBL" id="KAJ0962560.1"/>
    </source>
</evidence>
<dbReference type="OrthoDB" id="506011at2759"/>
<evidence type="ECO:0000256" key="6">
    <source>
        <dbReference type="SAM" id="Phobius"/>
    </source>
</evidence>
<evidence type="ECO:0000256" key="3">
    <source>
        <dbReference type="ARBA" id="ARBA00022989"/>
    </source>
</evidence>
<dbReference type="GO" id="GO:0016020">
    <property type="term" value="C:membrane"/>
    <property type="evidence" value="ECO:0007669"/>
    <property type="project" value="UniProtKB-SubCell"/>
</dbReference>
<evidence type="ECO:0000313" key="9">
    <source>
        <dbReference type="Proteomes" id="UP001085076"/>
    </source>
</evidence>
<evidence type="ECO:0000256" key="2">
    <source>
        <dbReference type="ARBA" id="ARBA00022692"/>
    </source>
</evidence>
<dbReference type="Pfam" id="PF03798">
    <property type="entry name" value="TRAM_LAG1_CLN8"/>
    <property type="match status" value="1"/>
</dbReference>
<name>A0A9D5BXQ0_9LILI</name>
<evidence type="ECO:0000256" key="5">
    <source>
        <dbReference type="PROSITE-ProRule" id="PRU00205"/>
    </source>
</evidence>
<keyword evidence="3 6" id="KW-1133">Transmembrane helix</keyword>
<keyword evidence="4 5" id="KW-0472">Membrane</keyword>
<organism evidence="8 9">
    <name type="scientific">Dioscorea zingiberensis</name>
    <dbReference type="NCBI Taxonomy" id="325984"/>
    <lineage>
        <taxon>Eukaryota</taxon>
        <taxon>Viridiplantae</taxon>
        <taxon>Streptophyta</taxon>
        <taxon>Embryophyta</taxon>
        <taxon>Tracheophyta</taxon>
        <taxon>Spermatophyta</taxon>
        <taxon>Magnoliopsida</taxon>
        <taxon>Liliopsida</taxon>
        <taxon>Dioscoreales</taxon>
        <taxon>Dioscoreaceae</taxon>
        <taxon>Dioscorea</taxon>
    </lineage>
</organism>
<reference evidence="8" key="2">
    <citation type="journal article" date="2022" name="Hortic Res">
        <title>The genome of Dioscorea zingiberensis sheds light on the biosynthesis, origin and evolution of the medicinally important diosgenin saponins.</title>
        <authorList>
            <person name="Li Y."/>
            <person name="Tan C."/>
            <person name="Li Z."/>
            <person name="Guo J."/>
            <person name="Li S."/>
            <person name="Chen X."/>
            <person name="Wang C."/>
            <person name="Dai X."/>
            <person name="Yang H."/>
            <person name="Song W."/>
            <person name="Hou L."/>
            <person name="Xu J."/>
            <person name="Tong Z."/>
            <person name="Xu A."/>
            <person name="Yuan X."/>
            <person name="Wang W."/>
            <person name="Yang Q."/>
            <person name="Chen L."/>
            <person name="Sun Z."/>
            <person name="Wang K."/>
            <person name="Pan B."/>
            <person name="Chen J."/>
            <person name="Bao Y."/>
            <person name="Liu F."/>
            <person name="Qi X."/>
            <person name="Gang D.R."/>
            <person name="Wen J."/>
            <person name="Li J."/>
        </authorList>
    </citation>
    <scope>NUCLEOTIDE SEQUENCE</scope>
    <source>
        <strain evidence="8">Dzin_1.0</strain>
    </source>
</reference>
<feature type="transmembrane region" description="Helical" evidence="6">
    <location>
        <begin position="6"/>
        <end position="23"/>
    </location>
</feature>
<dbReference type="InterPro" id="IPR042512">
    <property type="entry name" value="TLCD5"/>
</dbReference>
<proteinExistence type="predicted"/>
<comment type="caution">
    <text evidence="8">The sequence shown here is derived from an EMBL/GenBank/DDBJ whole genome shotgun (WGS) entry which is preliminary data.</text>
</comment>
<dbReference type="InterPro" id="IPR006634">
    <property type="entry name" value="TLC-dom"/>
</dbReference>
<evidence type="ECO:0000256" key="4">
    <source>
        <dbReference type="ARBA" id="ARBA00023136"/>
    </source>
</evidence>
<sequence length="241" mass="26897">MEDYIVSWVFTGVILWATGFIIIRKAFHHRSFDFCNRVVSTIHASLAVCLASLSVQDWSCPVCPLASHSSPSQMKTLAVSLSYLIYDSVCSVFDKEVDIDNLVHHIVCILGLGAGLAYERCGSEMVAALWITEMSSPFLHAREILKELGYRDTDLNLLVDIVFAVIFSLARMIAGPYLMYVTCSADNPLIIKAMAIGLQLVSAFWFYKIVRMVNHKIGKRMAASKDVKTISSHNHCNKLKT</sequence>
<dbReference type="PROSITE" id="PS50922">
    <property type="entry name" value="TLC"/>
    <property type="match status" value="1"/>
</dbReference>
<evidence type="ECO:0000259" key="7">
    <source>
        <dbReference type="PROSITE" id="PS50922"/>
    </source>
</evidence>
<dbReference type="Proteomes" id="UP001085076">
    <property type="component" value="Miscellaneous, Linkage group lg09"/>
</dbReference>
<protein>
    <recommendedName>
        <fullName evidence="7">TLC domain-containing protein</fullName>
    </recommendedName>
</protein>
<feature type="domain" description="TLC" evidence="7">
    <location>
        <begin position="29"/>
        <end position="218"/>
    </location>
</feature>
<gene>
    <name evidence="8" type="ORF">J5N97_027682</name>
</gene>
<dbReference type="PANTHER" id="PTHR31898:SF1">
    <property type="entry name" value="TLC DOMAIN-CONTAINING PROTEIN 5"/>
    <property type="match status" value="1"/>
</dbReference>
<keyword evidence="9" id="KW-1185">Reference proteome</keyword>
<reference evidence="8" key="1">
    <citation type="submission" date="2021-03" db="EMBL/GenBank/DDBJ databases">
        <authorList>
            <person name="Li Z."/>
            <person name="Yang C."/>
        </authorList>
    </citation>
    <scope>NUCLEOTIDE SEQUENCE</scope>
    <source>
        <strain evidence="8">Dzin_1.0</strain>
        <tissue evidence="8">Leaf</tissue>
    </source>
</reference>
<feature type="transmembrane region" description="Helical" evidence="6">
    <location>
        <begin position="189"/>
        <end position="210"/>
    </location>
</feature>
<accession>A0A9D5BXQ0</accession>
<feature type="transmembrane region" description="Helical" evidence="6">
    <location>
        <begin position="155"/>
        <end position="177"/>
    </location>
</feature>
<dbReference type="AlphaFoldDB" id="A0A9D5BXQ0"/>
<dbReference type="PANTHER" id="PTHR31898">
    <property type="entry name" value="TRANSMEMBRANE PROTEIN 136"/>
    <property type="match status" value="1"/>
</dbReference>